<organism evidence="2 3">
    <name type="scientific">Paenibacillus radicis</name>
    <name type="common">ex Xue et al. 2023</name>
    <dbReference type="NCBI Taxonomy" id="2972489"/>
    <lineage>
        <taxon>Bacteria</taxon>
        <taxon>Bacillati</taxon>
        <taxon>Bacillota</taxon>
        <taxon>Bacilli</taxon>
        <taxon>Bacillales</taxon>
        <taxon>Paenibacillaceae</taxon>
        <taxon>Paenibacillus</taxon>
    </lineage>
</organism>
<protein>
    <submittedName>
        <fullName evidence="2">Glycosyl transferase</fullName>
    </submittedName>
</protein>
<dbReference type="InterPro" id="IPR007577">
    <property type="entry name" value="GlycoTrfase_DXD_sugar-bd_CS"/>
</dbReference>
<dbReference type="PANTHER" id="PTHR32385:SF15">
    <property type="entry name" value="INOSITOL PHOSPHOCERAMIDE MANNOSYLTRANSFERASE 1"/>
    <property type="match status" value="1"/>
</dbReference>
<gene>
    <name evidence="2" type="ORF">NV381_29755</name>
</gene>
<accession>A0ABT1YQD8</accession>
<dbReference type="Gene3D" id="3.90.550.20">
    <property type="match status" value="1"/>
</dbReference>
<name>A0ABT1YQD8_9BACL</name>
<dbReference type="GO" id="GO:0016740">
    <property type="term" value="F:transferase activity"/>
    <property type="evidence" value="ECO:0007669"/>
    <property type="project" value="UniProtKB-KW"/>
</dbReference>
<evidence type="ECO:0000256" key="1">
    <source>
        <dbReference type="ARBA" id="ARBA00022679"/>
    </source>
</evidence>
<dbReference type="PANTHER" id="PTHR32385">
    <property type="entry name" value="MANNOSYL PHOSPHORYLINOSITOL CERAMIDE SYNTHASE"/>
    <property type="match status" value="1"/>
</dbReference>
<dbReference type="EMBL" id="JANQBD010000027">
    <property type="protein sequence ID" value="MCR8635396.1"/>
    <property type="molecule type" value="Genomic_DNA"/>
</dbReference>
<dbReference type="RefSeq" id="WP_258216987.1">
    <property type="nucleotide sequence ID" value="NZ_JANQBD010000027.1"/>
</dbReference>
<evidence type="ECO:0000313" key="2">
    <source>
        <dbReference type="EMBL" id="MCR8635396.1"/>
    </source>
</evidence>
<proteinExistence type="predicted"/>
<dbReference type="InterPro" id="IPR051706">
    <property type="entry name" value="Glycosyltransferase_domain"/>
</dbReference>
<sequence length="248" mass="29138">MPIPKIIHYCWFGRGKKPSQAYKCISSWRKHLPDYQIIEWNEDNFDVNVNLYCKQAYDAGKYAFVTDYVRLHVIYYHGGIYMDTDVEVLKSLDKFLDTSAFSGFESNEYIPTGIMGSAKGHPWVGRLLDFYKNHVFYKSDGSMDVTTNTSVITSITKDEYNLVIGNHMQILKDEVHIYPSDYFCPKNWMTGEMQLTYNSHVIHHFAGSWLPQKRRLRIKITGWIIRALKISMGKNNYFKFTKFIKNYL</sequence>
<dbReference type="Pfam" id="PF04488">
    <property type="entry name" value="Gly_transf_sug"/>
    <property type="match status" value="1"/>
</dbReference>
<evidence type="ECO:0000313" key="3">
    <source>
        <dbReference type="Proteomes" id="UP001300012"/>
    </source>
</evidence>
<dbReference type="Proteomes" id="UP001300012">
    <property type="component" value="Unassembled WGS sequence"/>
</dbReference>
<comment type="caution">
    <text evidence="2">The sequence shown here is derived from an EMBL/GenBank/DDBJ whole genome shotgun (WGS) entry which is preliminary data.</text>
</comment>
<dbReference type="SUPFAM" id="SSF53448">
    <property type="entry name" value="Nucleotide-diphospho-sugar transferases"/>
    <property type="match status" value="1"/>
</dbReference>
<reference evidence="2 3" key="1">
    <citation type="submission" date="2022-08" db="EMBL/GenBank/DDBJ databases">
        <title>Paenibacillus endoradicis sp. nov., Paenibacillus radicibacter sp. nov and Paenibacillus pararadicis sp. nov., three cold-adapted plant growth-promoting bacteria isolated from root of Larix gmelinii in Great Khingan.</title>
        <authorList>
            <person name="Xue H."/>
        </authorList>
    </citation>
    <scope>NUCLEOTIDE SEQUENCE [LARGE SCALE GENOMIC DNA]</scope>
    <source>
        <strain evidence="2 3">N5-1-1-5</strain>
    </source>
</reference>
<dbReference type="InterPro" id="IPR029044">
    <property type="entry name" value="Nucleotide-diphossugar_trans"/>
</dbReference>
<keyword evidence="1 2" id="KW-0808">Transferase</keyword>
<keyword evidence="3" id="KW-1185">Reference proteome</keyword>